<evidence type="ECO:0000256" key="3">
    <source>
        <dbReference type="ARBA" id="ARBA00023163"/>
    </source>
</evidence>
<dbReference type="InterPro" id="IPR028082">
    <property type="entry name" value="Peripla_BP_I"/>
</dbReference>
<dbReference type="PROSITE" id="PS00356">
    <property type="entry name" value="HTH_LACI_1"/>
    <property type="match status" value="1"/>
</dbReference>
<dbReference type="GO" id="GO:0003700">
    <property type="term" value="F:DNA-binding transcription factor activity"/>
    <property type="evidence" value="ECO:0007669"/>
    <property type="project" value="TreeGrafter"/>
</dbReference>
<evidence type="ECO:0000256" key="1">
    <source>
        <dbReference type="ARBA" id="ARBA00023015"/>
    </source>
</evidence>
<dbReference type="CDD" id="cd01392">
    <property type="entry name" value="HTH_LacI"/>
    <property type="match status" value="1"/>
</dbReference>
<dbReference type="SUPFAM" id="SSF47413">
    <property type="entry name" value="lambda repressor-like DNA-binding domains"/>
    <property type="match status" value="1"/>
</dbReference>
<reference evidence="5 6" key="1">
    <citation type="submission" date="2017-02" db="EMBL/GenBank/DDBJ databases">
        <title>Whole genome shotgun sequence of Pantoea agglomerans strain AS1 isolated from a cycad, Zamia floridana in Central Florida, USA.</title>
        <authorList>
            <person name="Lata P."/>
            <person name="Govindarajan S."/>
            <person name="Qi F."/>
            <person name="Li J.-L."/>
            <person name="Maurya S.K."/>
            <person name="Sahoo M.K."/>
        </authorList>
    </citation>
    <scope>NUCLEOTIDE SEQUENCE [LARGE SCALE GENOMIC DNA]</scope>
    <source>
        <strain evidence="5 6">AS1</strain>
    </source>
</reference>
<evidence type="ECO:0000259" key="4">
    <source>
        <dbReference type="PROSITE" id="PS50932"/>
    </source>
</evidence>
<dbReference type="Pfam" id="PF00356">
    <property type="entry name" value="LacI"/>
    <property type="match status" value="1"/>
</dbReference>
<dbReference type="GO" id="GO:0000976">
    <property type="term" value="F:transcription cis-regulatory region binding"/>
    <property type="evidence" value="ECO:0007669"/>
    <property type="project" value="TreeGrafter"/>
</dbReference>
<keyword evidence="2" id="KW-0238">DNA-binding</keyword>
<dbReference type="Gene3D" id="3.40.50.2300">
    <property type="match status" value="2"/>
</dbReference>
<dbReference type="RefSeq" id="WP_081139504.1">
    <property type="nucleotide sequence ID" value="NZ_MWUE01000017.1"/>
</dbReference>
<dbReference type="GO" id="GO:0055085">
    <property type="term" value="P:transmembrane transport"/>
    <property type="evidence" value="ECO:0007669"/>
    <property type="project" value="UniProtKB-ARBA"/>
</dbReference>
<accession>A0A1V9DHA8</accession>
<dbReference type="Proteomes" id="UP000192769">
    <property type="component" value="Unassembled WGS sequence"/>
</dbReference>
<organism evidence="5 6">
    <name type="scientific">Pantoea latae</name>
    <dbReference type="NCBI Taxonomy" id="1964541"/>
    <lineage>
        <taxon>Bacteria</taxon>
        <taxon>Pseudomonadati</taxon>
        <taxon>Pseudomonadota</taxon>
        <taxon>Gammaproteobacteria</taxon>
        <taxon>Enterobacterales</taxon>
        <taxon>Erwiniaceae</taxon>
        <taxon>Pantoea</taxon>
    </lineage>
</organism>
<dbReference type="SUPFAM" id="SSF53822">
    <property type="entry name" value="Periplasmic binding protein-like I"/>
    <property type="match status" value="1"/>
</dbReference>
<evidence type="ECO:0000313" key="5">
    <source>
        <dbReference type="EMBL" id="OQP33251.1"/>
    </source>
</evidence>
<dbReference type="Gene3D" id="1.10.260.40">
    <property type="entry name" value="lambda repressor-like DNA-binding domains"/>
    <property type="match status" value="1"/>
</dbReference>
<dbReference type="InterPro" id="IPR025997">
    <property type="entry name" value="SBP_2_dom"/>
</dbReference>
<keyword evidence="1" id="KW-0805">Transcription regulation</keyword>
<dbReference type="Pfam" id="PF13407">
    <property type="entry name" value="Peripla_BP_4"/>
    <property type="match status" value="1"/>
</dbReference>
<dbReference type="OrthoDB" id="5756154at2"/>
<dbReference type="PANTHER" id="PTHR30146">
    <property type="entry name" value="LACI-RELATED TRANSCRIPTIONAL REPRESSOR"/>
    <property type="match status" value="1"/>
</dbReference>
<evidence type="ECO:0000313" key="6">
    <source>
        <dbReference type="Proteomes" id="UP000192769"/>
    </source>
</evidence>
<sequence length="340" mass="37380">MKKPSMSDIAREAGVGVATVDRVLNHRAPVRDGTRKKVLQAAERLGYGEELFKALLREEDASTPPARMGFILLSQDHSFYRTFAEALSRAATQRAHPAPEFLGFDIEDVERMVLALESLAQRVDIIGVVALDHPLIRHTIKKIAASGVRVYALFSDFSPCGHAGYIGLDNQKAGRTAGWFAHRLLDKNGVIGVLLGDHRFSCQESCEIGFRSYLRENNNGYVVLEPLKTHESEAGGYAATQALLSQHPDLSMIYAPCGGIEGVIAAIKESGRRNIRLLCHGPVANGELALIDGDIEVMIRHPLNQLAETIVHAFINDLREPNLNAVNITVPFELITRENM</sequence>
<evidence type="ECO:0000256" key="2">
    <source>
        <dbReference type="ARBA" id="ARBA00023125"/>
    </source>
</evidence>
<dbReference type="AlphaFoldDB" id="A0A1V9DHA8"/>
<dbReference type="InterPro" id="IPR000843">
    <property type="entry name" value="HTH_LacI"/>
</dbReference>
<feature type="domain" description="HTH lacI-type" evidence="4">
    <location>
        <begin position="4"/>
        <end position="58"/>
    </location>
</feature>
<dbReference type="PROSITE" id="PS50932">
    <property type="entry name" value="HTH_LACI_2"/>
    <property type="match status" value="1"/>
</dbReference>
<proteinExistence type="predicted"/>
<dbReference type="CDD" id="cd06307">
    <property type="entry name" value="PBP1_sugar_binding"/>
    <property type="match status" value="1"/>
</dbReference>
<keyword evidence="3" id="KW-0804">Transcription</keyword>
<dbReference type="PANTHER" id="PTHR30146:SF152">
    <property type="entry name" value="TRANSCRIPTIONAL REGULATORY PROTEIN"/>
    <property type="match status" value="1"/>
</dbReference>
<dbReference type="InterPro" id="IPR010982">
    <property type="entry name" value="Lambda_DNA-bd_dom_sf"/>
</dbReference>
<protein>
    <submittedName>
        <fullName evidence="5">LacI family transcriptional regulator</fullName>
    </submittedName>
</protein>
<comment type="caution">
    <text evidence="5">The sequence shown here is derived from an EMBL/GenBank/DDBJ whole genome shotgun (WGS) entry which is preliminary data.</text>
</comment>
<gene>
    <name evidence="5" type="ORF">B2J69_11915</name>
</gene>
<keyword evidence="6" id="KW-1185">Reference proteome</keyword>
<dbReference type="SMART" id="SM00354">
    <property type="entry name" value="HTH_LACI"/>
    <property type="match status" value="1"/>
</dbReference>
<dbReference type="EMBL" id="MWUE01000017">
    <property type="protein sequence ID" value="OQP33251.1"/>
    <property type="molecule type" value="Genomic_DNA"/>
</dbReference>
<name>A0A1V9DHA8_9GAMM</name>